<dbReference type="RefSeq" id="XP_062633759.1">
    <property type="nucleotide sequence ID" value="XM_062778316.1"/>
</dbReference>
<gene>
    <name evidence="2" type="ORF">C8A04DRAFT_14979</name>
</gene>
<feature type="compositionally biased region" description="Pro residues" evidence="1">
    <location>
        <begin position="360"/>
        <end position="371"/>
    </location>
</feature>
<dbReference type="EMBL" id="MU853632">
    <property type="protein sequence ID" value="KAK4140388.1"/>
    <property type="molecule type" value="Genomic_DNA"/>
</dbReference>
<protein>
    <submittedName>
        <fullName evidence="2">Uncharacterized protein</fullName>
    </submittedName>
</protein>
<evidence type="ECO:0000313" key="2">
    <source>
        <dbReference type="EMBL" id="KAK4140388.1"/>
    </source>
</evidence>
<proteinExistence type="predicted"/>
<feature type="compositionally biased region" description="Polar residues" evidence="1">
    <location>
        <begin position="291"/>
        <end position="300"/>
    </location>
</feature>
<reference evidence="2" key="1">
    <citation type="journal article" date="2023" name="Mol. Phylogenet. Evol.">
        <title>Genome-scale phylogeny and comparative genomics of the fungal order Sordariales.</title>
        <authorList>
            <person name="Hensen N."/>
            <person name="Bonometti L."/>
            <person name="Westerberg I."/>
            <person name="Brannstrom I.O."/>
            <person name="Guillou S."/>
            <person name="Cros-Aarteil S."/>
            <person name="Calhoun S."/>
            <person name="Haridas S."/>
            <person name="Kuo A."/>
            <person name="Mondo S."/>
            <person name="Pangilinan J."/>
            <person name="Riley R."/>
            <person name="LaButti K."/>
            <person name="Andreopoulos B."/>
            <person name="Lipzen A."/>
            <person name="Chen C."/>
            <person name="Yan M."/>
            <person name="Daum C."/>
            <person name="Ng V."/>
            <person name="Clum A."/>
            <person name="Steindorff A."/>
            <person name="Ohm R.A."/>
            <person name="Martin F."/>
            <person name="Silar P."/>
            <person name="Natvig D.O."/>
            <person name="Lalanne C."/>
            <person name="Gautier V."/>
            <person name="Ament-Velasquez S.L."/>
            <person name="Kruys A."/>
            <person name="Hutchinson M.I."/>
            <person name="Powell A.J."/>
            <person name="Barry K."/>
            <person name="Miller A.N."/>
            <person name="Grigoriev I.V."/>
            <person name="Debuchy R."/>
            <person name="Gladieux P."/>
            <person name="Hiltunen Thoren M."/>
            <person name="Johannesson H."/>
        </authorList>
    </citation>
    <scope>NUCLEOTIDE SEQUENCE</scope>
    <source>
        <strain evidence="2">CBS 141.50</strain>
    </source>
</reference>
<reference evidence="2" key="2">
    <citation type="submission" date="2023-05" db="EMBL/GenBank/DDBJ databases">
        <authorList>
            <consortium name="Lawrence Berkeley National Laboratory"/>
            <person name="Steindorff A."/>
            <person name="Hensen N."/>
            <person name="Bonometti L."/>
            <person name="Westerberg I."/>
            <person name="Brannstrom I.O."/>
            <person name="Guillou S."/>
            <person name="Cros-Aarteil S."/>
            <person name="Calhoun S."/>
            <person name="Haridas S."/>
            <person name="Kuo A."/>
            <person name="Mondo S."/>
            <person name="Pangilinan J."/>
            <person name="Riley R."/>
            <person name="Labutti K."/>
            <person name="Andreopoulos B."/>
            <person name="Lipzen A."/>
            <person name="Chen C."/>
            <person name="Yanf M."/>
            <person name="Daum C."/>
            <person name="Ng V."/>
            <person name="Clum A."/>
            <person name="Ohm R."/>
            <person name="Martin F."/>
            <person name="Silar P."/>
            <person name="Natvig D."/>
            <person name="Lalanne C."/>
            <person name="Gautier V."/>
            <person name="Ament-Velasquez S.L."/>
            <person name="Kruys A."/>
            <person name="Hutchinson M.I."/>
            <person name="Powell A.J."/>
            <person name="Barry K."/>
            <person name="Miller A.N."/>
            <person name="Grigoriev I.V."/>
            <person name="Debuchy R."/>
            <person name="Gladieux P."/>
            <person name="Thoren M.H."/>
            <person name="Johannesson H."/>
        </authorList>
    </citation>
    <scope>NUCLEOTIDE SEQUENCE</scope>
    <source>
        <strain evidence="2">CBS 141.50</strain>
    </source>
</reference>
<feature type="region of interest" description="Disordered" evidence="1">
    <location>
        <begin position="279"/>
        <end position="301"/>
    </location>
</feature>
<comment type="caution">
    <text evidence="2">The sequence shown here is derived from an EMBL/GenBank/DDBJ whole genome shotgun (WGS) entry which is preliminary data.</text>
</comment>
<evidence type="ECO:0000256" key="1">
    <source>
        <dbReference type="SAM" id="MobiDB-lite"/>
    </source>
</evidence>
<feature type="region of interest" description="Disordered" evidence="1">
    <location>
        <begin position="551"/>
        <end position="571"/>
    </location>
</feature>
<accession>A0AAN6UW93</accession>
<dbReference type="GeneID" id="87814929"/>
<evidence type="ECO:0000313" key="3">
    <source>
        <dbReference type="Proteomes" id="UP001302676"/>
    </source>
</evidence>
<organism evidence="2 3">
    <name type="scientific">Dichotomopilus funicola</name>
    <dbReference type="NCBI Taxonomy" id="1934379"/>
    <lineage>
        <taxon>Eukaryota</taxon>
        <taxon>Fungi</taxon>
        <taxon>Dikarya</taxon>
        <taxon>Ascomycota</taxon>
        <taxon>Pezizomycotina</taxon>
        <taxon>Sordariomycetes</taxon>
        <taxon>Sordariomycetidae</taxon>
        <taxon>Sordariales</taxon>
        <taxon>Chaetomiaceae</taxon>
        <taxon>Dichotomopilus</taxon>
    </lineage>
</organism>
<name>A0AAN6UW93_9PEZI</name>
<keyword evidence="3" id="KW-1185">Reference proteome</keyword>
<feature type="region of interest" description="Disordered" evidence="1">
    <location>
        <begin position="355"/>
        <end position="381"/>
    </location>
</feature>
<dbReference type="AlphaFoldDB" id="A0AAN6UW93"/>
<dbReference type="Proteomes" id="UP001302676">
    <property type="component" value="Unassembled WGS sequence"/>
</dbReference>
<sequence>MRAGHGSIGKVEVDCRFMFTKSQWGVIGAGSAPGGIIYLDLDFNQPADCKLASATITVTLMKADRDEPDHPDGNPSTSVYPIQFTDHYGPKCVRGQESWVQTKKVKHRTPEVQMFGYGGGGLGVDKERVVQTHARWDFSGHIGPATKDDRWYNCLQWKLAPNSLEWAPTHNHLFHTAFALQHDAERFYMTVHVSGKLAKFSDKFSNKLKNLKFGDKGGRDQEIVTKIEWADGYSCPRRLDKTAEGLRVAMEYANMAIVPAEIPGAMNANYHPAITTNPVPTTEPAQHHHQNQPLLSNLPQTVRPPLPPLGHNPWLTSSALESSMHMGVTETVPAVGGPMQNLPGLVLEDLDVAGTASPQQPLPTVRPPGRPPGISTSQPPTIPAPQPLEANAEELLDVGPPSTVTLVNSAVSIREGEKGEAEKTNTLLNPKGERQRVRVGKIRDQPPKNINGNGAIWLGITAVLLHWFGQLGVLLLSWRNLSPPDVISAVTVPETPVSKREKSRSKSKTKKLKLATESGYAIPEQGVRAKTSAGRSGLVYPRGRLRGRRPLRAHLAGEASRSRPEDWEDVV</sequence>